<dbReference type="GO" id="GO:0005886">
    <property type="term" value="C:plasma membrane"/>
    <property type="evidence" value="ECO:0007669"/>
    <property type="project" value="UniProtKB-SubCell"/>
</dbReference>
<dbReference type="SUPFAM" id="SSF103054">
    <property type="entry name" value="General secretion pathway protein M, EpsM"/>
    <property type="match status" value="1"/>
</dbReference>
<evidence type="ECO:0000256" key="4">
    <source>
        <dbReference type="ARBA" id="ARBA00022475"/>
    </source>
</evidence>
<dbReference type="AlphaFoldDB" id="A0A455VZ53"/>
<name>A0A455VZ53_ENTAS</name>
<keyword evidence="6 10" id="KW-0812">Transmembrane</keyword>
<reference evidence="11" key="1">
    <citation type="submission" date="2019-03" db="EMBL/GenBank/DDBJ databases">
        <title>Complete genome sequences of Enterobacter asburiae str. MRY18-106 isolated from a patient in Japan.</title>
        <authorList>
            <person name="Sekizuka T."/>
            <person name="Matsui M."/>
            <person name="Takara T."/>
            <person name="Uechi A."/>
            <person name="Harakuni M."/>
            <person name="Kimura T."/>
            <person name="Suzuki S."/>
            <person name="Kuroda M."/>
        </authorList>
    </citation>
    <scope>NUCLEOTIDE SEQUENCE</scope>
    <source>
        <strain evidence="11">MRY18-106</strain>
    </source>
</reference>
<keyword evidence="9 10" id="KW-0472">Membrane</keyword>
<dbReference type="Pfam" id="PF04612">
    <property type="entry name" value="T2SSM"/>
    <property type="match status" value="1"/>
</dbReference>
<evidence type="ECO:0000256" key="10">
    <source>
        <dbReference type="SAM" id="Phobius"/>
    </source>
</evidence>
<keyword evidence="4" id="KW-1003">Cell membrane</keyword>
<keyword evidence="3" id="KW-0813">Transport</keyword>
<dbReference type="Gene3D" id="3.30.1360.100">
    <property type="entry name" value="General secretion pathway protein M, EpsM"/>
    <property type="match status" value="1"/>
</dbReference>
<comment type="similarity">
    <text evidence="2">Belongs to the GSP M family.</text>
</comment>
<evidence type="ECO:0000256" key="9">
    <source>
        <dbReference type="ARBA" id="ARBA00023136"/>
    </source>
</evidence>
<evidence type="ECO:0000256" key="1">
    <source>
        <dbReference type="ARBA" id="ARBA00004377"/>
    </source>
</evidence>
<proteinExistence type="inferred from homology"/>
<dbReference type="EMBL" id="AP019533">
    <property type="protein sequence ID" value="BBI94841.1"/>
    <property type="molecule type" value="Genomic_DNA"/>
</dbReference>
<protein>
    <submittedName>
        <fullName evidence="11">General secretion pathway protein GspM</fullName>
    </submittedName>
</protein>
<dbReference type="InterPro" id="IPR023229">
    <property type="entry name" value="T2SS_M_periplasmic_sf"/>
</dbReference>
<dbReference type="InterPro" id="IPR007690">
    <property type="entry name" value="T2SS_GspM"/>
</dbReference>
<organism evidence="11">
    <name type="scientific">Enterobacter asburiae</name>
    <dbReference type="NCBI Taxonomy" id="61645"/>
    <lineage>
        <taxon>Bacteria</taxon>
        <taxon>Pseudomonadati</taxon>
        <taxon>Pseudomonadota</taxon>
        <taxon>Gammaproteobacteria</taxon>
        <taxon>Enterobacterales</taxon>
        <taxon>Enterobacteriaceae</taxon>
        <taxon>Enterobacter</taxon>
        <taxon>Enterobacter cloacae complex</taxon>
    </lineage>
</organism>
<dbReference type="GO" id="GO:0015627">
    <property type="term" value="C:type II protein secretion system complex"/>
    <property type="evidence" value="ECO:0007669"/>
    <property type="project" value="InterPro"/>
</dbReference>
<evidence type="ECO:0000256" key="7">
    <source>
        <dbReference type="ARBA" id="ARBA00022927"/>
    </source>
</evidence>
<evidence type="ECO:0000256" key="2">
    <source>
        <dbReference type="ARBA" id="ARBA00010637"/>
    </source>
</evidence>
<dbReference type="GO" id="GO:0015628">
    <property type="term" value="P:protein secretion by the type II secretion system"/>
    <property type="evidence" value="ECO:0007669"/>
    <property type="project" value="InterPro"/>
</dbReference>
<evidence type="ECO:0000256" key="8">
    <source>
        <dbReference type="ARBA" id="ARBA00022989"/>
    </source>
</evidence>
<accession>A0A455VZ53</accession>
<keyword evidence="7" id="KW-0653">Protein transport</keyword>
<keyword evidence="8 10" id="KW-1133">Transmembrane helix</keyword>
<evidence type="ECO:0000256" key="6">
    <source>
        <dbReference type="ARBA" id="ARBA00022692"/>
    </source>
</evidence>
<sequence>MKTQIAQLKNRWLNYSPRERNLFKFCGGALCCAVVYYGAMMPLDTLIKNNEAVLFKQKQTLNWMRQEIDKNHLQSRIVNTPNPRSVVEESAKVVHVALTDVRQQEQSLTFDVERVNVSALQNWLREMNVSSGIHLEKLALTPVDRQSDVKAHITLSWAKSA</sequence>
<gene>
    <name evidence="11" type="primary">gspM</name>
    <name evidence="11" type="ORF">MRY18106EAS_13730</name>
</gene>
<dbReference type="RefSeq" id="WP_336668338.1">
    <property type="nucleotide sequence ID" value="NZ_JBBCXT010000002.1"/>
</dbReference>
<evidence type="ECO:0000313" key="11">
    <source>
        <dbReference type="EMBL" id="BBI94841.1"/>
    </source>
</evidence>
<evidence type="ECO:0000256" key="5">
    <source>
        <dbReference type="ARBA" id="ARBA00022519"/>
    </source>
</evidence>
<evidence type="ECO:0000256" key="3">
    <source>
        <dbReference type="ARBA" id="ARBA00022448"/>
    </source>
</evidence>
<comment type="subcellular location">
    <subcellularLocation>
        <location evidence="1">Cell inner membrane</location>
        <topology evidence="1">Single-pass membrane protein</topology>
    </subcellularLocation>
</comment>
<feature type="transmembrane region" description="Helical" evidence="10">
    <location>
        <begin position="21"/>
        <end position="39"/>
    </location>
</feature>
<keyword evidence="5" id="KW-0997">Cell inner membrane</keyword>